<keyword evidence="3" id="KW-1185">Reference proteome</keyword>
<dbReference type="EC" id="2.4.-.-" evidence="2"/>
<dbReference type="Proteomes" id="UP001302120">
    <property type="component" value="Unassembled WGS sequence"/>
</dbReference>
<accession>A0ABU5UK76</accession>
<dbReference type="EMBL" id="JAYGHG010000029">
    <property type="protein sequence ID" value="MEA5582841.1"/>
    <property type="molecule type" value="Genomic_DNA"/>
</dbReference>
<comment type="caution">
    <text evidence="2">The sequence shown here is derived from an EMBL/GenBank/DDBJ whole genome shotgun (WGS) entry which is preliminary data.</text>
</comment>
<dbReference type="Pfam" id="PF00535">
    <property type="entry name" value="Glycos_transf_2"/>
    <property type="match status" value="1"/>
</dbReference>
<gene>
    <name evidence="2" type="ORF">VB620_16015</name>
</gene>
<dbReference type="InterPro" id="IPR001173">
    <property type="entry name" value="Glyco_trans_2-like"/>
</dbReference>
<reference evidence="2 3" key="1">
    <citation type="submission" date="2023-12" db="EMBL/GenBank/DDBJ databases">
        <title>Baltic Sea Cyanobacteria.</title>
        <authorList>
            <person name="Delbaje E."/>
            <person name="Fewer D.P."/>
            <person name="Shishido T.K."/>
        </authorList>
    </citation>
    <scope>NUCLEOTIDE SEQUENCE [LARGE SCALE GENOMIC DNA]</scope>
    <source>
        <strain evidence="2 3">UHCC-0300</strain>
    </source>
</reference>
<dbReference type="PANTHER" id="PTHR43685:SF2">
    <property type="entry name" value="GLYCOSYLTRANSFERASE 2-LIKE DOMAIN-CONTAINING PROTEIN"/>
    <property type="match status" value="1"/>
</dbReference>
<evidence type="ECO:0000259" key="1">
    <source>
        <dbReference type="Pfam" id="PF00535"/>
    </source>
</evidence>
<keyword evidence="2" id="KW-0328">Glycosyltransferase</keyword>
<keyword evidence="2" id="KW-0808">Transferase</keyword>
<dbReference type="RefSeq" id="WP_323197151.1">
    <property type="nucleotide sequence ID" value="NZ_JAYGHG010000029.1"/>
</dbReference>
<proteinExistence type="predicted"/>
<organism evidence="2 3">
    <name type="scientific">Nodularia harveyana UHCC-0300</name>
    <dbReference type="NCBI Taxonomy" id="2974287"/>
    <lineage>
        <taxon>Bacteria</taxon>
        <taxon>Bacillati</taxon>
        <taxon>Cyanobacteriota</taxon>
        <taxon>Cyanophyceae</taxon>
        <taxon>Nostocales</taxon>
        <taxon>Nodulariaceae</taxon>
        <taxon>Nodularia</taxon>
    </lineage>
</organism>
<dbReference type="InterPro" id="IPR050834">
    <property type="entry name" value="Glycosyltransf_2"/>
</dbReference>
<evidence type="ECO:0000313" key="3">
    <source>
        <dbReference type="Proteomes" id="UP001302120"/>
    </source>
</evidence>
<dbReference type="GO" id="GO:0016757">
    <property type="term" value="F:glycosyltransferase activity"/>
    <property type="evidence" value="ECO:0007669"/>
    <property type="project" value="UniProtKB-KW"/>
</dbReference>
<dbReference type="Gene3D" id="3.90.550.10">
    <property type="entry name" value="Spore Coat Polysaccharide Biosynthesis Protein SpsA, Chain A"/>
    <property type="match status" value="1"/>
</dbReference>
<sequence length="329" mass="38534">MQVVEKIGIVLATYNPNLEYFEKQIKSIKNQTWKNWICHIVDDCSLTKYQVGIKKVIAYDPRFICHFHSDNLNHYHNFERGLQYCLEDQTITAIALADQDDIWHSEKLTILLDKLRLNSAVLVHSDLELINSSDETIHPSAWKFESRKPEKLSLELLLLRNVVTGCSLLFCTSLLPDILPFPPQTKIGWYHDWWIALVALHKGKISHIHQPLVRYRIHNTNNVGVVQNSGKLHQELWELFRKKFQITGNGYLVHRDLSQAFYTRFYPQLNQGSYSNPFDDQKLDFGLNIFPLFYQSLRTGYNSEGVAFRVGLLKILFDVQKVYQLLWNR</sequence>
<protein>
    <submittedName>
        <fullName evidence="2">Glycosyltransferase</fullName>
        <ecNumber evidence="2">2.4.-.-</ecNumber>
    </submittedName>
</protein>
<dbReference type="SUPFAM" id="SSF53448">
    <property type="entry name" value="Nucleotide-diphospho-sugar transferases"/>
    <property type="match status" value="1"/>
</dbReference>
<feature type="domain" description="Glycosyltransferase 2-like" evidence="1">
    <location>
        <begin position="9"/>
        <end position="171"/>
    </location>
</feature>
<dbReference type="InterPro" id="IPR029044">
    <property type="entry name" value="Nucleotide-diphossugar_trans"/>
</dbReference>
<evidence type="ECO:0000313" key="2">
    <source>
        <dbReference type="EMBL" id="MEA5582841.1"/>
    </source>
</evidence>
<dbReference type="PANTHER" id="PTHR43685">
    <property type="entry name" value="GLYCOSYLTRANSFERASE"/>
    <property type="match status" value="1"/>
</dbReference>
<name>A0ABU5UK76_9CYAN</name>